<reference evidence="1 2" key="1">
    <citation type="submission" date="2024-05" db="EMBL/GenBank/DDBJ databases">
        <title>Culex pipiens pipiens assembly and annotation.</title>
        <authorList>
            <person name="Alout H."/>
            <person name="Durand T."/>
        </authorList>
    </citation>
    <scope>NUCLEOTIDE SEQUENCE [LARGE SCALE GENOMIC DNA]</scope>
    <source>
        <strain evidence="1">HA-2024</strain>
        <tissue evidence="1">Whole body</tissue>
    </source>
</reference>
<dbReference type="Proteomes" id="UP001562425">
    <property type="component" value="Unassembled WGS sequence"/>
</dbReference>
<evidence type="ECO:0000313" key="1">
    <source>
        <dbReference type="EMBL" id="KAL1377144.1"/>
    </source>
</evidence>
<name>A0ABD1CL79_CULPP</name>
<gene>
    <name evidence="1" type="ORF">pipiens_020326</name>
</gene>
<evidence type="ECO:0000313" key="2">
    <source>
        <dbReference type="Proteomes" id="UP001562425"/>
    </source>
</evidence>
<comment type="caution">
    <text evidence="1">The sequence shown here is derived from an EMBL/GenBank/DDBJ whole genome shotgun (WGS) entry which is preliminary data.</text>
</comment>
<feature type="non-terminal residue" evidence="1">
    <location>
        <position position="1"/>
    </location>
</feature>
<protein>
    <submittedName>
        <fullName evidence="1">Uncharacterized protein</fullName>
    </submittedName>
</protein>
<keyword evidence="2" id="KW-1185">Reference proteome</keyword>
<organism evidence="1 2">
    <name type="scientific">Culex pipiens pipiens</name>
    <name type="common">Northern house mosquito</name>
    <dbReference type="NCBI Taxonomy" id="38569"/>
    <lineage>
        <taxon>Eukaryota</taxon>
        <taxon>Metazoa</taxon>
        <taxon>Ecdysozoa</taxon>
        <taxon>Arthropoda</taxon>
        <taxon>Hexapoda</taxon>
        <taxon>Insecta</taxon>
        <taxon>Pterygota</taxon>
        <taxon>Neoptera</taxon>
        <taxon>Endopterygota</taxon>
        <taxon>Diptera</taxon>
        <taxon>Nematocera</taxon>
        <taxon>Culicoidea</taxon>
        <taxon>Culicidae</taxon>
        <taxon>Culicinae</taxon>
        <taxon>Culicini</taxon>
        <taxon>Culex</taxon>
        <taxon>Culex</taxon>
    </lineage>
</organism>
<accession>A0ABD1CL79</accession>
<feature type="non-terminal residue" evidence="1">
    <location>
        <position position="35"/>
    </location>
</feature>
<proteinExistence type="predicted"/>
<dbReference type="AlphaFoldDB" id="A0ABD1CL79"/>
<dbReference type="EMBL" id="JBEHCU010011150">
    <property type="protein sequence ID" value="KAL1377144.1"/>
    <property type="molecule type" value="Genomic_DNA"/>
</dbReference>
<sequence>AVEAHAEEILFQWIIFENQANPARRESGFLLKNSK</sequence>